<accession>A0ACB7HDN7</accession>
<sequence length="1308" mass="150692">MASISTPFSPLFYPPFRSPSSPTRHKIRITGLTSQSHKHSVRNLTFVHNYRVFSFLEASKCRNHNQEQSIEHPSSPEQQKQSPFSIGCLTRPENHIVRSITRSVVYALFCIAVGFVPVGALPARAAVASEVTFKKEEREVNEESYAKGHEYSDCTKSLIEEVSWLLKCIEETRKGNGGLEEVRLALKAVKAKKEGLLGQIMEGLYSEAIELGKEKFSLEDRAVELRVEAVKVRREYENLEGSAEKERMEELKERMRAMEENYGRVWDRIGEIEDVIFRRKTIAMSFGVRELCFIERECEELVKRFNQETRRKGTESVQKSSNLSRSEIQKELETAQTKFLEQIILPNVVEVEGLGPLFDQDLVDFALSLKQGLKDSRKLQNDLENSVRKRMKRFGDEKRLVVMTPADEIVKGFPEVELKWMFGDKELVVPKAIRLHLYHGWKKWREEAKANLKRNLLEDVEFGKQYVAQIQERILLDRDRVISKTWYNEEKNRWEIDPIAVPYAVSRKLVEHARIRHDWGAMYIALKGDGKEYYVDIKEFDMLYEYFGGFDGLYMKMLAQGIPTVVQWMWIPLTELNMHQQFLLTMRLACRCVNGIWKARIVSSGRDWLLETISDINDDIMMMIVFPTLEFVIPFPVRLRLGMAWPEETGQSVASTWYLKWQSEVEIRFKSRETDEIDWYFFLFIVRTAIYGYILFHVFCFMKRKAPKLLGFGPLRRNPNLRKLQRVRAYYNYKIRRTKRKRKAGIDPITSAFERMKRVKNPPIPLKDFASIDSMREEINEVVAFLQNPSAFQEIGARAPRGVLIVGERGTGKTSLALAIAAEAKVPVVKVAAQQLEAGLWVGQSASNVRELFQTARDLAPVIIFVEDFDLFAGVRGKYIHTKKQDHEAFINQLLVELDGFEKQDGVVLMATTRNLKQIDEALQRPGRMDRVFYLQQPTQLEREKILLSSAKETMDEGLIDFVDWKKVAEKTALLRPIELKLVPVALEGSAFRSKFVDTDELMSYCSWFATFSFMFPKWICKIKVVKKVSKMLVNHLGLELTKEDLQNVVDLMEPYGQISNGIDLLNPPLDWTRETKFPHAVWAAGRGLIALLLPNFDVVDNLWLEPCSWQGIGCTKISKARNEGSLNGNVESRSYHEKKLVFCFGSYVAAQLLLPFSEENFLSSSELRQAQEIATRMVIQYGWGPDDSPAIYYSSNAVTSLSMGNNHEYDMAAKVEKMYDLAYLKAKELLQKNHRVLEKIVEELLEFEILTGKDLERIFENSGGIREKEPFFLSKANHGEASSNPLSLSLSLVEGWGRSSIVQVRTR</sequence>
<organism evidence="1 2">
    <name type="scientific">Manihot esculenta</name>
    <name type="common">Cassava</name>
    <name type="synonym">Jatropha manihot</name>
    <dbReference type="NCBI Taxonomy" id="3983"/>
    <lineage>
        <taxon>Eukaryota</taxon>
        <taxon>Viridiplantae</taxon>
        <taxon>Streptophyta</taxon>
        <taxon>Embryophyta</taxon>
        <taxon>Tracheophyta</taxon>
        <taxon>Spermatophyta</taxon>
        <taxon>Magnoliopsida</taxon>
        <taxon>eudicotyledons</taxon>
        <taxon>Gunneridae</taxon>
        <taxon>Pentapetalae</taxon>
        <taxon>rosids</taxon>
        <taxon>fabids</taxon>
        <taxon>Malpighiales</taxon>
        <taxon>Euphorbiaceae</taxon>
        <taxon>Crotonoideae</taxon>
        <taxon>Manihoteae</taxon>
        <taxon>Manihot</taxon>
    </lineage>
</organism>
<proteinExistence type="predicted"/>
<dbReference type="EMBL" id="CM004394">
    <property type="protein sequence ID" value="KAG8649803.1"/>
    <property type="molecule type" value="Genomic_DNA"/>
</dbReference>
<name>A0ACB7HDN7_MANES</name>
<dbReference type="Proteomes" id="UP000091857">
    <property type="component" value="Chromosome 8"/>
</dbReference>
<reference evidence="2" key="1">
    <citation type="journal article" date="2016" name="Nat. Biotechnol.">
        <title>Sequencing wild and cultivated cassava and related species reveals extensive interspecific hybridization and genetic diversity.</title>
        <authorList>
            <person name="Bredeson J.V."/>
            <person name="Lyons J.B."/>
            <person name="Prochnik S.E."/>
            <person name="Wu G.A."/>
            <person name="Ha C.M."/>
            <person name="Edsinger-Gonzales E."/>
            <person name="Grimwood J."/>
            <person name="Schmutz J."/>
            <person name="Rabbi I.Y."/>
            <person name="Egesi C."/>
            <person name="Nauluvula P."/>
            <person name="Lebot V."/>
            <person name="Ndunguru J."/>
            <person name="Mkamilo G."/>
            <person name="Bart R.S."/>
            <person name="Setter T.L."/>
            <person name="Gleadow R.M."/>
            <person name="Kulakow P."/>
            <person name="Ferguson M.E."/>
            <person name="Rounsley S."/>
            <person name="Rokhsar D.S."/>
        </authorList>
    </citation>
    <scope>NUCLEOTIDE SEQUENCE [LARGE SCALE GENOMIC DNA]</scope>
    <source>
        <strain evidence="2">cv. AM560-2</strain>
    </source>
</reference>
<protein>
    <submittedName>
        <fullName evidence="1">Uncharacterized protein</fullName>
    </submittedName>
</protein>
<evidence type="ECO:0000313" key="1">
    <source>
        <dbReference type="EMBL" id="KAG8649803.1"/>
    </source>
</evidence>
<comment type="caution">
    <text evidence="1">The sequence shown here is derived from an EMBL/GenBank/DDBJ whole genome shotgun (WGS) entry which is preliminary data.</text>
</comment>
<keyword evidence="2" id="KW-1185">Reference proteome</keyword>
<evidence type="ECO:0000313" key="2">
    <source>
        <dbReference type="Proteomes" id="UP000091857"/>
    </source>
</evidence>
<gene>
    <name evidence="1" type="ORF">MANES_08G141200v8</name>
</gene>